<keyword evidence="2" id="KW-1185">Reference proteome</keyword>
<dbReference type="EMBL" id="AGNK02002561">
    <property type="status" value="NOT_ANNOTATED_CDS"/>
    <property type="molecule type" value="Genomic_DNA"/>
</dbReference>
<dbReference type="AlphaFoldDB" id="K3Y224"/>
<dbReference type="EnsemblPlants" id="KQL11048">
    <property type="protein sequence ID" value="KQL11048"/>
    <property type="gene ID" value="SETIT_008243mg"/>
</dbReference>
<reference evidence="2" key="1">
    <citation type="journal article" date="2012" name="Nat. Biotechnol.">
        <title>Reference genome sequence of the model plant Setaria.</title>
        <authorList>
            <person name="Bennetzen J.L."/>
            <person name="Schmutz J."/>
            <person name="Wang H."/>
            <person name="Percifield R."/>
            <person name="Hawkins J."/>
            <person name="Pontaroli A.C."/>
            <person name="Estep M."/>
            <person name="Feng L."/>
            <person name="Vaughn J.N."/>
            <person name="Grimwood J."/>
            <person name="Jenkins J."/>
            <person name="Barry K."/>
            <person name="Lindquist E."/>
            <person name="Hellsten U."/>
            <person name="Deshpande S."/>
            <person name="Wang X."/>
            <person name="Wu X."/>
            <person name="Mitros T."/>
            <person name="Triplett J."/>
            <person name="Yang X."/>
            <person name="Ye C.Y."/>
            <person name="Mauro-Herrera M."/>
            <person name="Wang L."/>
            <person name="Li P."/>
            <person name="Sharma M."/>
            <person name="Sharma R."/>
            <person name="Ronald P.C."/>
            <person name="Panaud O."/>
            <person name="Kellogg E.A."/>
            <person name="Brutnell T.P."/>
            <person name="Doust A.N."/>
            <person name="Tuskan G.A."/>
            <person name="Rokhsar D."/>
            <person name="Devos K.M."/>
        </authorList>
    </citation>
    <scope>NUCLEOTIDE SEQUENCE [LARGE SCALE GENOMIC DNA]</scope>
    <source>
        <strain evidence="2">cv. Yugu1</strain>
    </source>
</reference>
<proteinExistence type="predicted"/>
<evidence type="ECO:0000313" key="2">
    <source>
        <dbReference type="Proteomes" id="UP000004995"/>
    </source>
</evidence>
<sequence>MGLVYEQCEEEIDSLVSNASFKIKWLMDRVVERMPASLKAYIS</sequence>
<organism evidence="1 2">
    <name type="scientific">Setaria italica</name>
    <name type="common">Foxtail millet</name>
    <name type="synonym">Panicum italicum</name>
    <dbReference type="NCBI Taxonomy" id="4555"/>
    <lineage>
        <taxon>Eukaryota</taxon>
        <taxon>Viridiplantae</taxon>
        <taxon>Streptophyta</taxon>
        <taxon>Embryophyta</taxon>
        <taxon>Tracheophyta</taxon>
        <taxon>Spermatophyta</taxon>
        <taxon>Magnoliopsida</taxon>
        <taxon>Liliopsida</taxon>
        <taxon>Poales</taxon>
        <taxon>Poaceae</taxon>
        <taxon>PACMAD clade</taxon>
        <taxon>Panicoideae</taxon>
        <taxon>Panicodae</taxon>
        <taxon>Paniceae</taxon>
        <taxon>Cenchrinae</taxon>
        <taxon>Setaria</taxon>
    </lineage>
</organism>
<name>K3Y224_SETIT</name>
<dbReference type="InParanoid" id="K3Y224"/>
<dbReference type="HOGENOM" id="CLU_3243109_0_0_1"/>
<reference evidence="1" key="2">
    <citation type="submission" date="2018-08" db="UniProtKB">
        <authorList>
            <consortium name="EnsemblPlants"/>
        </authorList>
    </citation>
    <scope>IDENTIFICATION</scope>
    <source>
        <strain evidence="1">Yugu1</strain>
    </source>
</reference>
<accession>K3Y224</accession>
<protein>
    <submittedName>
        <fullName evidence="1">Uncharacterized protein</fullName>
    </submittedName>
</protein>
<dbReference type="STRING" id="4555.K3Y224"/>
<evidence type="ECO:0000313" key="1">
    <source>
        <dbReference type="EnsemblPlants" id="KQL11048"/>
    </source>
</evidence>
<dbReference type="Proteomes" id="UP000004995">
    <property type="component" value="Unassembled WGS sequence"/>
</dbReference>
<dbReference type="Gramene" id="KQL11048">
    <property type="protein sequence ID" value="KQL11048"/>
    <property type="gene ID" value="SETIT_008243mg"/>
</dbReference>